<organism evidence="1">
    <name type="scientific">Darwinula stevensoni</name>
    <dbReference type="NCBI Taxonomy" id="69355"/>
    <lineage>
        <taxon>Eukaryota</taxon>
        <taxon>Metazoa</taxon>
        <taxon>Ecdysozoa</taxon>
        <taxon>Arthropoda</taxon>
        <taxon>Crustacea</taxon>
        <taxon>Oligostraca</taxon>
        <taxon>Ostracoda</taxon>
        <taxon>Podocopa</taxon>
        <taxon>Podocopida</taxon>
        <taxon>Darwinulocopina</taxon>
        <taxon>Darwinuloidea</taxon>
        <taxon>Darwinulidae</taxon>
        <taxon>Darwinula</taxon>
    </lineage>
</organism>
<protein>
    <submittedName>
        <fullName evidence="1">Uncharacterized protein</fullName>
    </submittedName>
</protein>
<reference evidence="1" key="1">
    <citation type="submission" date="2020-11" db="EMBL/GenBank/DDBJ databases">
        <authorList>
            <person name="Tran Van P."/>
        </authorList>
    </citation>
    <scope>NUCLEOTIDE SEQUENCE</scope>
</reference>
<dbReference type="AlphaFoldDB" id="A0A7R9AFC9"/>
<dbReference type="EMBL" id="LR904639">
    <property type="protein sequence ID" value="CAD7252979.1"/>
    <property type="molecule type" value="Genomic_DNA"/>
</dbReference>
<evidence type="ECO:0000313" key="2">
    <source>
        <dbReference type="Proteomes" id="UP000677054"/>
    </source>
</evidence>
<dbReference type="Proteomes" id="UP000677054">
    <property type="component" value="Unassembled WGS sequence"/>
</dbReference>
<sequence>MDEVPITIGFQDVITPEALSIHWKWIKDIENDVKSITVSFRPYDETYTRDFPLEDMKLAETCNVTILKSVKRNTQRISKLFKAIGEFSRRVFLSSERSLVMDVEDLNGGFLPRLFTILSCQALHRECKNEAICEAVRASHVIHAIYEECCQSPKTIPIFVVVDTEKRKMALANIISSQYDSIPVLFHDSSYKFDYASDPDRNNICWPLRGKSAQCGSFHLFIVTEKEMMGCHPKNVIIVADFPNSQWMNYSRLIATTGSGNKILLIEGEELRTGRFSRVTKDIYGWNINEENMENDRNLRQRLETAFSRFAHFSLFPKGGMGYYYRDIPTYPQPFPEMDMGQDERMEDDNEEIEKLFRGSGKGLENTIERRMIGIFGPPASGKSKYVDMLIRQAAEHEDQVLLLHPQGQLYPEFFRQRWGKNRNMEIIYYSTKEISLQEIIELNVMEFQSKEGTSPFIVIVEDCPFKEFEPIKKILKGFDVNLLMFLIFKPYSDDALSVETAIEVLKEDPECTAIVFRSQPTNVSLLKHIQQNETRTALKLQVKSLSVSSQPAAIVLGSPVLFLLYECSGRHLGYMCKGGKYCTGYARVASSLSLAALQGKTDDQPHILGVDWEPKHRPPVALKIRSKGVGLLESLSVSLTGSLLHLPLLKKRIEDEDHSSLPVSKGSDAGSMSNGELESNISDTLLHQIQLAANIFKRSIVLIGDGLSCTFRPEDEGDGEVDYRGILLFARRNLQSRRDDSPPPISILPIVPHCKPCHVKALKECGEKAMGEMMEDEDRPPWEKCQIKEDFLRCMVEKKKEECHAQAEDVNPDQVRDFRRRLMKELQRARGCYIPH</sequence>
<proteinExistence type="predicted"/>
<accession>A0A7R9AFC9</accession>
<keyword evidence="2" id="KW-1185">Reference proteome</keyword>
<gene>
    <name evidence="1" type="ORF">DSTB1V02_LOCUS12730</name>
</gene>
<dbReference type="EMBL" id="CAJPEV010005122">
    <property type="protein sequence ID" value="CAG0902774.1"/>
    <property type="molecule type" value="Genomic_DNA"/>
</dbReference>
<name>A0A7R9AFC9_9CRUS</name>
<evidence type="ECO:0000313" key="1">
    <source>
        <dbReference type="EMBL" id="CAD7252979.1"/>
    </source>
</evidence>